<proteinExistence type="predicted"/>
<evidence type="ECO:0000313" key="1">
    <source>
        <dbReference type="EMBL" id="QBD77820.1"/>
    </source>
</evidence>
<reference evidence="1 2" key="1">
    <citation type="submission" date="2019-01" db="EMBL/GenBank/DDBJ databases">
        <title>Ktedonosporobacter rubrisoli SCAWS-G2.</title>
        <authorList>
            <person name="Huang Y."/>
            <person name="Yan B."/>
        </authorList>
    </citation>
    <scope>NUCLEOTIDE SEQUENCE [LARGE SCALE GENOMIC DNA]</scope>
    <source>
        <strain evidence="1 2">SCAWS-G2</strain>
    </source>
</reference>
<organism evidence="1 2">
    <name type="scientific">Ktedonosporobacter rubrisoli</name>
    <dbReference type="NCBI Taxonomy" id="2509675"/>
    <lineage>
        <taxon>Bacteria</taxon>
        <taxon>Bacillati</taxon>
        <taxon>Chloroflexota</taxon>
        <taxon>Ktedonobacteria</taxon>
        <taxon>Ktedonobacterales</taxon>
        <taxon>Ktedonosporobacteraceae</taxon>
        <taxon>Ktedonosporobacter</taxon>
    </lineage>
</organism>
<sequence length="122" mass="14090">MEKTLSLFEFREQFEKGADLILEGYITLHLELSLEHVRTAHGVKQECYLSFSFPAIREEPNVHADVVYSDDLINSSHLRVEDAFWILERDPEIQTVTMKGSCTRFVITKQEGTHEKTSSSTR</sequence>
<dbReference type="EMBL" id="CP035758">
    <property type="protein sequence ID" value="QBD77820.1"/>
    <property type="molecule type" value="Genomic_DNA"/>
</dbReference>
<gene>
    <name evidence="1" type="ORF">EPA93_18195</name>
</gene>
<keyword evidence="2" id="KW-1185">Reference proteome</keyword>
<accession>A0A4P6JRJ0</accession>
<dbReference type="RefSeq" id="WP_129888873.1">
    <property type="nucleotide sequence ID" value="NZ_CP035758.1"/>
</dbReference>
<protein>
    <submittedName>
        <fullName evidence="1">Uncharacterized protein</fullName>
    </submittedName>
</protein>
<dbReference type="Proteomes" id="UP000290365">
    <property type="component" value="Chromosome"/>
</dbReference>
<evidence type="ECO:0000313" key="2">
    <source>
        <dbReference type="Proteomes" id="UP000290365"/>
    </source>
</evidence>
<dbReference type="AlphaFoldDB" id="A0A4P6JRJ0"/>
<dbReference type="KEGG" id="kbs:EPA93_18195"/>
<name>A0A4P6JRJ0_KTERU</name>